<keyword evidence="3" id="KW-1185">Reference proteome</keyword>
<reference evidence="2" key="1">
    <citation type="submission" date="2023-06" db="EMBL/GenBank/DDBJ databases">
        <title>Conoideocrella luteorostrata (Hypocreales: Clavicipitaceae), a potential biocontrol fungus for elongate hemlock scale in United States Christmas tree production areas.</title>
        <authorList>
            <person name="Barrett H."/>
            <person name="Lovett B."/>
            <person name="Macias A.M."/>
            <person name="Stajich J.E."/>
            <person name="Kasson M.T."/>
        </authorList>
    </citation>
    <scope>NUCLEOTIDE SEQUENCE</scope>
    <source>
        <strain evidence="2">ARSEF 14590</strain>
    </source>
</reference>
<proteinExistence type="predicted"/>
<sequence length="347" mass="38890">MNAQQRAMVGVDGMFAGLKFLEKTDYEDILGQMKSWHGNPSNLAEEIARRGALLDDSKAIHALKRGMQDEFRRLINELTSGSPSEPSIQIQNAYSDSETLETLGVLVYREVLDGYVPGTLREIFAFTSLTYAVSTSLYDRRRMHDGDILSGLDRWRNCPKVNEDKTAFDQLAPKMWKTGYVATLKENSAFPNLEYSESTNSQGGMREYIIPSQGQIPVAAVDGIPFGEAEASEGIWQRMSEMEPIQQARSRMEQIRQEYHLSQLPRLGNTNLNCNCYTGTDPRSISAWNIEATSHQYPPPLDAPGDLSGPSMFAPAGWKYSEEPQPQRNSEENSQSMTADCPDDILR</sequence>
<gene>
    <name evidence="2" type="ORF">QQS21_005740</name>
</gene>
<evidence type="ECO:0000256" key="1">
    <source>
        <dbReference type="SAM" id="MobiDB-lite"/>
    </source>
</evidence>
<accession>A0AAJ0CNU2</accession>
<dbReference type="EMBL" id="JASWJB010000099">
    <property type="protein sequence ID" value="KAK2598109.1"/>
    <property type="molecule type" value="Genomic_DNA"/>
</dbReference>
<name>A0AAJ0CNU2_9HYPO</name>
<dbReference type="AlphaFoldDB" id="A0AAJ0CNU2"/>
<organism evidence="2 3">
    <name type="scientific">Conoideocrella luteorostrata</name>
    <dbReference type="NCBI Taxonomy" id="1105319"/>
    <lineage>
        <taxon>Eukaryota</taxon>
        <taxon>Fungi</taxon>
        <taxon>Dikarya</taxon>
        <taxon>Ascomycota</taxon>
        <taxon>Pezizomycotina</taxon>
        <taxon>Sordariomycetes</taxon>
        <taxon>Hypocreomycetidae</taxon>
        <taxon>Hypocreales</taxon>
        <taxon>Clavicipitaceae</taxon>
        <taxon>Conoideocrella</taxon>
    </lineage>
</organism>
<feature type="region of interest" description="Disordered" evidence="1">
    <location>
        <begin position="296"/>
        <end position="347"/>
    </location>
</feature>
<feature type="compositionally biased region" description="Polar residues" evidence="1">
    <location>
        <begin position="324"/>
        <end position="338"/>
    </location>
</feature>
<protein>
    <submittedName>
        <fullName evidence="2">Uncharacterized protein</fullName>
    </submittedName>
</protein>
<comment type="caution">
    <text evidence="2">The sequence shown here is derived from an EMBL/GenBank/DDBJ whole genome shotgun (WGS) entry which is preliminary data.</text>
</comment>
<evidence type="ECO:0000313" key="3">
    <source>
        <dbReference type="Proteomes" id="UP001251528"/>
    </source>
</evidence>
<dbReference type="Proteomes" id="UP001251528">
    <property type="component" value="Unassembled WGS sequence"/>
</dbReference>
<evidence type="ECO:0000313" key="2">
    <source>
        <dbReference type="EMBL" id="KAK2598109.1"/>
    </source>
</evidence>